<evidence type="ECO:0000313" key="2">
    <source>
        <dbReference type="Proteomes" id="UP001314635"/>
    </source>
</evidence>
<dbReference type="EMBL" id="JAFCLK010000018">
    <property type="protein sequence ID" value="MBR1138025.1"/>
    <property type="molecule type" value="Genomic_DNA"/>
</dbReference>
<dbReference type="SUPFAM" id="SSF52540">
    <property type="entry name" value="P-loop containing nucleoside triphosphate hydrolases"/>
    <property type="match status" value="1"/>
</dbReference>
<dbReference type="PANTHER" id="PTHR37816:SF2">
    <property type="entry name" value="DNA TOPOLOGY MODULATION PROTEIN FLAR-RELATED PROTEIN"/>
    <property type="match status" value="1"/>
</dbReference>
<dbReference type="PANTHER" id="PTHR37816">
    <property type="entry name" value="YALI0E33011P"/>
    <property type="match status" value="1"/>
</dbReference>
<accession>A0ABS5GA25</accession>
<comment type="caution">
    <text evidence="1">The sequence shown here is derived from an EMBL/GenBank/DDBJ whole genome shotgun (WGS) entry which is preliminary data.</text>
</comment>
<protein>
    <recommendedName>
        <fullName evidence="3">Adenylate kinase</fullName>
    </recommendedName>
</protein>
<organism evidence="1 2">
    <name type="scientific">Bradyrhizobium denitrificans</name>
    <dbReference type="NCBI Taxonomy" id="2734912"/>
    <lineage>
        <taxon>Bacteria</taxon>
        <taxon>Pseudomonadati</taxon>
        <taxon>Pseudomonadota</taxon>
        <taxon>Alphaproteobacteria</taxon>
        <taxon>Hyphomicrobiales</taxon>
        <taxon>Nitrobacteraceae</taxon>
        <taxon>Bradyrhizobium</taxon>
    </lineage>
</organism>
<dbReference type="RefSeq" id="WP_012042600.1">
    <property type="nucleotide sequence ID" value="NZ_JABFDP010000021.1"/>
</dbReference>
<dbReference type="Gene3D" id="3.40.50.300">
    <property type="entry name" value="P-loop containing nucleotide triphosphate hydrolases"/>
    <property type="match status" value="1"/>
</dbReference>
<gene>
    <name evidence="1" type="ORF">JQ619_19825</name>
</gene>
<evidence type="ECO:0008006" key="3">
    <source>
        <dbReference type="Google" id="ProtNLM"/>
    </source>
</evidence>
<dbReference type="InterPro" id="IPR027417">
    <property type="entry name" value="P-loop_NTPase"/>
</dbReference>
<dbReference type="Proteomes" id="UP001314635">
    <property type="component" value="Unassembled WGS sequence"/>
</dbReference>
<evidence type="ECO:0000313" key="1">
    <source>
        <dbReference type="EMBL" id="MBR1138025.1"/>
    </source>
</evidence>
<keyword evidence="2" id="KW-1185">Reference proteome</keyword>
<proteinExistence type="predicted"/>
<name>A0ABS5GA25_9BRAD</name>
<dbReference type="NCBIfam" id="NF004861">
    <property type="entry name" value="PRK06217.1"/>
    <property type="match status" value="1"/>
</dbReference>
<reference evidence="2" key="1">
    <citation type="journal article" date="2021" name="ISME J.">
        <title>Evolutionary origin and ecological implication of a unique nif island in free-living Bradyrhizobium lineages.</title>
        <authorList>
            <person name="Tao J."/>
        </authorList>
    </citation>
    <scope>NUCLEOTIDE SEQUENCE [LARGE SCALE GENOMIC DNA]</scope>
    <source>
        <strain evidence="2">SZCCT0094</strain>
    </source>
</reference>
<dbReference type="InterPro" id="IPR052922">
    <property type="entry name" value="Cytidylate_Kinase-2"/>
</dbReference>
<sequence>MTSCRIHITGASGSGTTTLGRAVASALAVPHHDTDDYIWVPTEPPYAELRPAAERLRLMMAMFLPRGRWVLSGSLQGWGDPLIAHFDLVVFITIAKELRLQRLRVREVTRYGAEAVAPGGARHRETEEFVAWAAAYDEADIGTSRTLAKHETWLSDLPCPVLRLDGAKPLEELTAQVLSSTSRAPRVDG</sequence>